<reference evidence="2" key="1">
    <citation type="submission" date="2020-03" db="EMBL/GenBank/DDBJ databases">
        <title>Draft Genome Sequence of Cylindrodendrum hubeiense.</title>
        <authorList>
            <person name="Buettner E."/>
            <person name="Kellner H."/>
        </authorList>
    </citation>
    <scope>NUCLEOTIDE SEQUENCE</scope>
    <source>
        <strain evidence="2">IHI 201604</strain>
    </source>
</reference>
<sequence>MESANLLRFERAETEAEMVRCVVLALVAGYRLLLRVSARCPPSPQTGTGPDKPRPHLVSVWAPEQSRCAWLAPPVHLGSARLPAASRLSPLPIPSSSEDKWTLGLEVAGVRAGVEGVVVSRSGGGALVARYPSRLQGSPQGSPQGHRGPQGPRGAPSNPLANSAKKP</sequence>
<proteinExistence type="predicted"/>
<protein>
    <submittedName>
        <fullName evidence="2">Uncharacterized protein</fullName>
    </submittedName>
</protein>
<keyword evidence="3" id="KW-1185">Reference proteome</keyword>
<dbReference type="AlphaFoldDB" id="A0A9P5HCD9"/>
<name>A0A9P5HCD9_9HYPO</name>
<accession>A0A9P5HCD9</accession>
<organism evidence="2 3">
    <name type="scientific">Cylindrodendrum hubeiense</name>
    <dbReference type="NCBI Taxonomy" id="595255"/>
    <lineage>
        <taxon>Eukaryota</taxon>
        <taxon>Fungi</taxon>
        <taxon>Dikarya</taxon>
        <taxon>Ascomycota</taxon>
        <taxon>Pezizomycotina</taxon>
        <taxon>Sordariomycetes</taxon>
        <taxon>Hypocreomycetidae</taxon>
        <taxon>Hypocreales</taxon>
        <taxon>Nectriaceae</taxon>
        <taxon>Cylindrodendrum</taxon>
    </lineage>
</organism>
<dbReference type="Proteomes" id="UP000722485">
    <property type="component" value="Unassembled WGS sequence"/>
</dbReference>
<feature type="region of interest" description="Disordered" evidence="1">
    <location>
        <begin position="129"/>
        <end position="167"/>
    </location>
</feature>
<feature type="compositionally biased region" description="Low complexity" evidence="1">
    <location>
        <begin position="129"/>
        <end position="156"/>
    </location>
</feature>
<evidence type="ECO:0000256" key="1">
    <source>
        <dbReference type="SAM" id="MobiDB-lite"/>
    </source>
</evidence>
<gene>
    <name evidence="2" type="ORF">G7Z17_g3492</name>
</gene>
<evidence type="ECO:0000313" key="2">
    <source>
        <dbReference type="EMBL" id="KAF7553600.1"/>
    </source>
</evidence>
<dbReference type="EMBL" id="JAANBB010000043">
    <property type="protein sequence ID" value="KAF7553600.1"/>
    <property type="molecule type" value="Genomic_DNA"/>
</dbReference>
<evidence type="ECO:0000313" key="3">
    <source>
        <dbReference type="Proteomes" id="UP000722485"/>
    </source>
</evidence>
<comment type="caution">
    <text evidence="2">The sequence shown here is derived from an EMBL/GenBank/DDBJ whole genome shotgun (WGS) entry which is preliminary data.</text>
</comment>